<dbReference type="GO" id="GO:0005524">
    <property type="term" value="F:ATP binding"/>
    <property type="evidence" value="ECO:0007669"/>
    <property type="project" value="UniProtKB-KW"/>
</dbReference>
<dbReference type="RefSeq" id="WP_200797059.1">
    <property type="nucleotide sequence ID" value="NZ_FQYR01000002.1"/>
</dbReference>
<dbReference type="PROSITE" id="PS00211">
    <property type="entry name" value="ABC_TRANSPORTER_1"/>
    <property type="match status" value="1"/>
</dbReference>
<dbReference type="AlphaFoldDB" id="A0A1M6E0K4"/>
<proteinExistence type="predicted"/>
<evidence type="ECO:0000259" key="4">
    <source>
        <dbReference type="PROSITE" id="PS50893"/>
    </source>
</evidence>
<accession>A0A1M6E0K4</accession>
<sequence>MPDREPLIRVENVHQRFGDNHVLRGVTMDVYEGETLLLLGGSGGGKSVLMKHFLGLLSPLEGKVWVKGTDISRMSERQLGPVRKMMGMMFQNGALFDSMTVGQNIAFPLLESGLKDEKEIERLVTESLEIVRLPGQEDKMPADLSGGMRKRVALARAIVDKPACVLYDEPHAGLDPITADSIDHLVKCLQRDHGMTNVIVTHEMRSVFRIADRIVFLKTGQIYWEGTPEELQASEDPELKNFVEGDSGGEW</sequence>
<name>A0A1M6E0K4_9BACT</name>
<dbReference type="FunCoup" id="A0A1M6E0K4">
    <property type="interactions" value="236"/>
</dbReference>
<evidence type="ECO:0000256" key="2">
    <source>
        <dbReference type="ARBA" id="ARBA00022741"/>
    </source>
</evidence>
<keyword evidence="3 5" id="KW-0067">ATP-binding</keyword>
<dbReference type="InterPro" id="IPR027417">
    <property type="entry name" value="P-loop_NTPase"/>
</dbReference>
<dbReference type="EMBL" id="FQYR01000002">
    <property type="protein sequence ID" value="SHI78808.1"/>
    <property type="molecule type" value="Genomic_DNA"/>
</dbReference>
<dbReference type="InterPro" id="IPR003439">
    <property type="entry name" value="ABC_transporter-like_ATP-bd"/>
</dbReference>
<dbReference type="SUPFAM" id="SSF52540">
    <property type="entry name" value="P-loop containing nucleoside triphosphate hydrolases"/>
    <property type="match status" value="1"/>
</dbReference>
<dbReference type="STRING" id="1123071.SAMN02745181_0889"/>
<evidence type="ECO:0000256" key="3">
    <source>
        <dbReference type="ARBA" id="ARBA00022840"/>
    </source>
</evidence>
<evidence type="ECO:0000313" key="5">
    <source>
        <dbReference type="EMBL" id="SHI78808.1"/>
    </source>
</evidence>
<keyword evidence="6" id="KW-1185">Reference proteome</keyword>
<protein>
    <submittedName>
        <fullName evidence="5">Phospholipid/cholesterol/gamma-HCH transport system ATP-binding protein</fullName>
    </submittedName>
</protein>
<keyword evidence="1" id="KW-0813">Transport</keyword>
<dbReference type="PROSITE" id="PS50893">
    <property type="entry name" value="ABC_TRANSPORTER_2"/>
    <property type="match status" value="1"/>
</dbReference>
<dbReference type="PANTHER" id="PTHR43023:SF6">
    <property type="entry name" value="INTERMEMBRANE PHOSPHOLIPID TRANSPORT SYSTEM ATP-BINDING PROTEIN MLAF"/>
    <property type="match status" value="1"/>
</dbReference>
<dbReference type="GO" id="GO:0016887">
    <property type="term" value="F:ATP hydrolysis activity"/>
    <property type="evidence" value="ECO:0007669"/>
    <property type="project" value="InterPro"/>
</dbReference>
<dbReference type="InterPro" id="IPR003593">
    <property type="entry name" value="AAA+_ATPase"/>
</dbReference>
<dbReference type="PANTHER" id="PTHR43023">
    <property type="entry name" value="PROTEIN TRIGALACTOSYLDIACYLGLYCEROL 3, CHLOROPLASTIC"/>
    <property type="match status" value="1"/>
</dbReference>
<dbReference type="InterPro" id="IPR017871">
    <property type="entry name" value="ABC_transporter-like_CS"/>
</dbReference>
<dbReference type="SMART" id="SM00382">
    <property type="entry name" value="AAA"/>
    <property type="match status" value="1"/>
</dbReference>
<reference evidence="5 6" key="1">
    <citation type="submission" date="2016-11" db="EMBL/GenBank/DDBJ databases">
        <authorList>
            <person name="Jaros S."/>
            <person name="Januszkiewicz K."/>
            <person name="Wedrychowicz H."/>
        </authorList>
    </citation>
    <scope>NUCLEOTIDE SEQUENCE [LARGE SCALE GENOMIC DNA]</scope>
    <source>
        <strain evidence="5 6">DSM 18772</strain>
    </source>
</reference>
<evidence type="ECO:0000313" key="6">
    <source>
        <dbReference type="Proteomes" id="UP000184510"/>
    </source>
</evidence>
<feature type="domain" description="ABC transporter" evidence="4">
    <location>
        <begin position="8"/>
        <end position="244"/>
    </location>
</feature>
<dbReference type="Pfam" id="PF00005">
    <property type="entry name" value="ABC_tran"/>
    <property type="match status" value="1"/>
</dbReference>
<gene>
    <name evidence="5" type="ORF">SAMN02745181_0889</name>
</gene>
<dbReference type="Proteomes" id="UP000184510">
    <property type="component" value="Unassembled WGS sequence"/>
</dbReference>
<evidence type="ECO:0000256" key="1">
    <source>
        <dbReference type="ARBA" id="ARBA00022448"/>
    </source>
</evidence>
<dbReference type="Gene3D" id="3.40.50.300">
    <property type="entry name" value="P-loop containing nucleotide triphosphate hydrolases"/>
    <property type="match status" value="1"/>
</dbReference>
<keyword evidence="2" id="KW-0547">Nucleotide-binding</keyword>
<organism evidence="5 6">
    <name type="scientific">Rubritalea squalenifaciens DSM 18772</name>
    <dbReference type="NCBI Taxonomy" id="1123071"/>
    <lineage>
        <taxon>Bacteria</taxon>
        <taxon>Pseudomonadati</taxon>
        <taxon>Verrucomicrobiota</taxon>
        <taxon>Verrucomicrobiia</taxon>
        <taxon>Verrucomicrobiales</taxon>
        <taxon>Rubritaleaceae</taxon>
        <taxon>Rubritalea</taxon>
    </lineage>
</organism>
<dbReference type="InParanoid" id="A0A1M6E0K4"/>